<protein>
    <submittedName>
        <fullName evidence="10">ABC transporter ATP-binding protein</fullName>
    </submittedName>
</protein>
<evidence type="ECO:0000256" key="3">
    <source>
        <dbReference type="ARBA" id="ARBA00022741"/>
    </source>
</evidence>
<feature type="domain" description="ABC transporter" evidence="8">
    <location>
        <begin position="356"/>
        <end position="590"/>
    </location>
</feature>
<dbReference type="Proteomes" id="UP001589867">
    <property type="component" value="Unassembled WGS sequence"/>
</dbReference>
<feature type="transmembrane region" description="Helical" evidence="7">
    <location>
        <begin position="42"/>
        <end position="63"/>
    </location>
</feature>
<keyword evidence="5 7" id="KW-1133">Transmembrane helix</keyword>
<reference evidence="10 11" key="1">
    <citation type="submission" date="2024-09" db="EMBL/GenBank/DDBJ databases">
        <authorList>
            <person name="Sun Q."/>
            <person name="Mori K."/>
        </authorList>
    </citation>
    <scope>NUCLEOTIDE SEQUENCE [LARGE SCALE GENOMIC DNA]</scope>
    <source>
        <strain evidence="10 11">TBRC 3947</strain>
    </source>
</reference>
<evidence type="ECO:0000256" key="6">
    <source>
        <dbReference type="ARBA" id="ARBA00023136"/>
    </source>
</evidence>
<dbReference type="InterPro" id="IPR039421">
    <property type="entry name" value="Type_1_exporter"/>
</dbReference>
<proteinExistence type="predicted"/>
<feature type="transmembrane region" description="Helical" evidence="7">
    <location>
        <begin position="266"/>
        <end position="291"/>
    </location>
</feature>
<keyword evidence="6 7" id="KW-0472">Membrane</keyword>
<evidence type="ECO:0000256" key="7">
    <source>
        <dbReference type="SAM" id="Phobius"/>
    </source>
</evidence>
<evidence type="ECO:0000256" key="5">
    <source>
        <dbReference type="ARBA" id="ARBA00022989"/>
    </source>
</evidence>
<accession>A0ABV6LVR1</accession>
<dbReference type="Pfam" id="PF00664">
    <property type="entry name" value="ABC_membrane"/>
    <property type="match status" value="1"/>
</dbReference>
<name>A0ABV6LVR1_9ACTN</name>
<evidence type="ECO:0000256" key="4">
    <source>
        <dbReference type="ARBA" id="ARBA00022840"/>
    </source>
</evidence>
<keyword evidence="11" id="KW-1185">Reference proteome</keyword>
<comment type="caution">
    <text evidence="10">The sequence shown here is derived from an EMBL/GenBank/DDBJ whole genome shotgun (WGS) entry which is preliminary data.</text>
</comment>
<comment type="subcellular location">
    <subcellularLocation>
        <location evidence="1">Cell membrane</location>
        <topology evidence="1">Multi-pass membrane protein</topology>
    </subcellularLocation>
</comment>
<dbReference type="EMBL" id="JBHLUH010000004">
    <property type="protein sequence ID" value="MFC0526397.1"/>
    <property type="molecule type" value="Genomic_DNA"/>
</dbReference>
<dbReference type="PANTHER" id="PTHR43394">
    <property type="entry name" value="ATP-DEPENDENT PERMEASE MDL1, MITOCHONDRIAL"/>
    <property type="match status" value="1"/>
</dbReference>
<dbReference type="InterPro" id="IPR036640">
    <property type="entry name" value="ABC1_TM_sf"/>
</dbReference>
<dbReference type="GO" id="GO:0005524">
    <property type="term" value="F:ATP binding"/>
    <property type="evidence" value="ECO:0007669"/>
    <property type="project" value="UniProtKB-KW"/>
</dbReference>
<feature type="transmembrane region" description="Helical" evidence="7">
    <location>
        <begin position="183"/>
        <end position="202"/>
    </location>
</feature>
<dbReference type="InterPro" id="IPR003439">
    <property type="entry name" value="ABC_transporter-like_ATP-bd"/>
</dbReference>
<dbReference type="PANTHER" id="PTHR43394:SF1">
    <property type="entry name" value="ATP-BINDING CASSETTE SUB-FAMILY B MEMBER 10, MITOCHONDRIAL"/>
    <property type="match status" value="1"/>
</dbReference>
<gene>
    <name evidence="10" type="ORF">ACFFIA_01815</name>
</gene>
<feature type="transmembrane region" description="Helical" evidence="7">
    <location>
        <begin position="155"/>
        <end position="177"/>
    </location>
</feature>
<feature type="domain" description="ABC transmembrane type-1" evidence="9">
    <location>
        <begin position="44"/>
        <end position="325"/>
    </location>
</feature>
<dbReference type="SUPFAM" id="SSF52540">
    <property type="entry name" value="P-loop containing nucleoside triphosphate hydrolases"/>
    <property type="match status" value="1"/>
</dbReference>
<keyword evidence="3" id="KW-0547">Nucleotide-binding</keyword>
<evidence type="ECO:0000256" key="2">
    <source>
        <dbReference type="ARBA" id="ARBA00022692"/>
    </source>
</evidence>
<dbReference type="RefSeq" id="WP_377244248.1">
    <property type="nucleotide sequence ID" value="NZ_JBHLUH010000004.1"/>
</dbReference>
<dbReference type="Gene3D" id="1.20.1560.10">
    <property type="entry name" value="ABC transporter type 1, transmembrane domain"/>
    <property type="match status" value="1"/>
</dbReference>
<organism evidence="10 11">
    <name type="scientific">Phytohabitans kaempferiae</name>
    <dbReference type="NCBI Taxonomy" id="1620943"/>
    <lineage>
        <taxon>Bacteria</taxon>
        <taxon>Bacillati</taxon>
        <taxon>Actinomycetota</taxon>
        <taxon>Actinomycetes</taxon>
        <taxon>Micromonosporales</taxon>
        <taxon>Micromonosporaceae</taxon>
    </lineage>
</organism>
<evidence type="ECO:0000313" key="10">
    <source>
        <dbReference type="EMBL" id="MFC0526397.1"/>
    </source>
</evidence>
<dbReference type="CDD" id="cd07346">
    <property type="entry name" value="ABC_6TM_exporters"/>
    <property type="match status" value="1"/>
</dbReference>
<evidence type="ECO:0000256" key="1">
    <source>
        <dbReference type="ARBA" id="ARBA00004651"/>
    </source>
</evidence>
<dbReference type="SMART" id="SM00382">
    <property type="entry name" value="AAA"/>
    <property type="match status" value="1"/>
</dbReference>
<sequence length="594" mass="63394">MSERGATPAGDAGRATGTALPVADARQVRRYARALMRRHPGALAGAIGLHVLAAVAGLAAPRLIGDLVESIERGTTTVTIDRIALAIAGFVVVQAVITRFAHMASARLGERVLAELREDFVDRILAIPLSTVERAGTGDLLTRTSRDVAALSQSVRFAVPETLIAIATGAFAVGALLLVDPLLGLPCLVAVPILWVGTRWYLRRAPAGYLRENAAYSDITDGITETVEGSRTTEALRRQDRRRRRTDDDIRRQYAAERYTLRLRTVWWPLTEVAYVLPVVATLVLGGWFYLEGWVTLGEVTAATLYVQQLVDPLDRFLSWLDELQVGAASLARVLGVSAVPEDRATSGARPEGEEMAAHDVRYSYVEGRDVLHGVSLTVAPGERLAMVGPSGAGKSTLGRLLAGIHGPRAGSVTVGGVPLVELALDELRSHVALVTQEHHVFIGTVRDNLVLARPSAADREVRDALAAVDALEWVDGLPGGLETVVGAGGHALSPAQAQQLALARLVLADPHTLVLDEATSLIDPRAARHLERSLAAVLEGRTVIAIAHRLFSAHDADRVAVVEDGRITELGSHAELVAAGGSYAALWRSWHGS</sequence>
<dbReference type="InterPro" id="IPR027417">
    <property type="entry name" value="P-loop_NTPase"/>
</dbReference>
<dbReference type="InterPro" id="IPR003593">
    <property type="entry name" value="AAA+_ATPase"/>
</dbReference>
<keyword evidence="4 10" id="KW-0067">ATP-binding</keyword>
<dbReference type="InterPro" id="IPR011527">
    <property type="entry name" value="ABC1_TM_dom"/>
</dbReference>
<dbReference type="Gene3D" id="3.40.50.300">
    <property type="entry name" value="P-loop containing nucleotide triphosphate hydrolases"/>
    <property type="match status" value="1"/>
</dbReference>
<feature type="transmembrane region" description="Helical" evidence="7">
    <location>
        <begin position="83"/>
        <end position="101"/>
    </location>
</feature>
<dbReference type="Pfam" id="PF00005">
    <property type="entry name" value="ABC_tran"/>
    <property type="match status" value="1"/>
</dbReference>
<evidence type="ECO:0000313" key="11">
    <source>
        <dbReference type="Proteomes" id="UP001589867"/>
    </source>
</evidence>
<dbReference type="SUPFAM" id="SSF90123">
    <property type="entry name" value="ABC transporter transmembrane region"/>
    <property type="match status" value="1"/>
</dbReference>
<keyword evidence="2 7" id="KW-0812">Transmembrane</keyword>
<dbReference type="PROSITE" id="PS50929">
    <property type="entry name" value="ABC_TM1F"/>
    <property type="match status" value="1"/>
</dbReference>
<dbReference type="PROSITE" id="PS50893">
    <property type="entry name" value="ABC_TRANSPORTER_2"/>
    <property type="match status" value="1"/>
</dbReference>
<evidence type="ECO:0000259" key="9">
    <source>
        <dbReference type="PROSITE" id="PS50929"/>
    </source>
</evidence>
<evidence type="ECO:0000259" key="8">
    <source>
        <dbReference type="PROSITE" id="PS50893"/>
    </source>
</evidence>